<comment type="activity regulation">
    <text evidence="12">Na(+) is not transported, but it plays an essential structural role and its presence is essential for fluoride channel function.</text>
</comment>
<dbReference type="GO" id="GO:0062054">
    <property type="term" value="F:fluoride channel activity"/>
    <property type="evidence" value="ECO:0007669"/>
    <property type="project" value="UniProtKB-UniRule"/>
</dbReference>
<keyword evidence="6 12" id="KW-0915">Sodium</keyword>
<dbReference type="NCBIfam" id="TIGR00494">
    <property type="entry name" value="crcB"/>
    <property type="match status" value="1"/>
</dbReference>
<feature type="transmembrane region" description="Helical" evidence="12">
    <location>
        <begin position="101"/>
        <end position="123"/>
    </location>
</feature>
<keyword evidence="12" id="KW-0479">Metal-binding</keyword>
<feature type="transmembrane region" description="Helical" evidence="12">
    <location>
        <begin position="71"/>
        <end position="89"/>
    </location>
</feature>
<organism evidence="13 14">
    <name type="scientific">Acidisoma cellulosilyticum</name>
    <dbReference type="NCBI Taxonomy" id="2802395"/>
    <lineage>
        <taxon>Bacteria</taxon>
        <taxon>Pseudomonadati</taxon>
        <taxon>Pseudomonadota</taxon>
        <taxon>Alphaproteobacteria</taxon>
        <taxon>Acetobacterales</taxon>
        <taxon>Acidocellaceae</taxon>
        <taxon>Acidisoma</taxon>
    </lineage>
</organism>
<keyword evidence="5 12" id="KW-1133">Transmembrane helix</keyword>
<gene>
    <name evidence="12 13" type="primary">crcB</name>
    <name evidence="12" type="synonym">fluC</name>
    <name evidence="13" type="ORF">ACELLULO517_01635</name>
</gene>
<dbReference type="Proteomes" id="UP000721844">
    <property type="component" value="Unassembled WGS sequence"/>
</dbReference>
<comment type="caution">
    <text evidence="13">The sequence shown here is derived from an EMBL/GenBank/DDBJ whole genome shotgun (WGS) entry which is preliminary data.</text>
</comment>
<feature type="transmembrane region" description="Helical" evidence="12">
    <location>
        <begin position="35"/>
        <end position="59"/>
    </location>
</feature>
<comment type="similarity">
    <text evidence="10 12">Belongs to the fluoride channel Fluc/FEX (TC 1.A.43) family.</text>
</comment>
<keyword evidence="4 12" id="KW-0812">Transmembrane</keyword>
<keyword evidence="8 12" id="KW-0472">Membrane</keyword>
<evidence type="ECO:0000256" key="9">
    <source>
        <dbReference type="ARBA" id="ARBA00023303"/>
    </source>
</evidence>
<dbReference type="RefSeq" id="WP_227305220.1">
    <property type="nucleotide sequence ID" value="NZ_JAESVA010000001.1"/>
</dbReference>
<dbReference type="GO" id="GO:0140114">
    <property type="term" value="P:cellular detoxification of fluoride"/>
    <property type="evidence" value="ECO:0007669"/>
    <property type="project" value="UniProtKB-UniRule"/>
</dbReference>
<name>A0A963YZ90_9PROT</name>
<dbReference type="PANTHER" id="PTHR28259:SF1">
    <property type="entry name" value="FLUORIDE EXPORT PROTEIN 1-RELATED"/>
    <property type="match status" value="1"/>
</dbReference>
<evidence type="ECO:0000256" key="2">
    <source>
        <dbReference type="ARBA" id="ARBA00022475"/>
    </source>
</evidence>
<proteinExistence type="inferred from homology"/>
<dbReference type="PANTHER" id="PTHR28259">
    <property type="entry name" value="FLUORIDE EXPORT PROTEIN 1-RELATED"/>
    <property type="match status" value="1"/>
</dbReference>
<comment type="subcellular location">
    <subcellularLocation>
        <location evidence="1 12">Cell membrane</location>
        <topology evidence="1 12">Multi-pass membrane protein</topology>
    </subcellularLocation>
</comment>
<evidence type="ECO:0000256" key="8">
    <source>
        <dbReference type="ARBA" id="ARBA00023136"/>
    </source>
</evidence>
<feature type="transmembrane region" description="Helical" evidence="12">
    <location>
        <begin position="6"/>
        <end position="23"/>
    </location>
</feature>
<evidence type="ECO:0000256" key="4">
    <source>
        <dbReference type="ARBA" id="ARBA00022692"/>
    </source>
</evidence>
<dbReference type="GO" id="GO:0005886">
    <property type="term" value="C:plasma membrane"/>
    <property type="evidence" value="ECO:0007669"/>
    <property type="project" value="UniProtKB-SubCell"/>
</dbReference>
<evidence type="ECO:0000313" key="14">
    <source>
        <dbReference type="Proteomes" id="UP000721844"/>
    </source>
</evidence>
<keyword evidence="9 12" id="KW-0407">Ion channel</keyword>
<dbReference type="AlphaFoldDB" id="A0A963YZ90"/>
<evidence type="ECO:0000256" key="5">
    <source>
        <dbReference type="ARBA" id="ARBA00022989"/>
    </source>
</evidence>
<dbReference type="InterPro" id="IPR003691">
    <property type="entry name" value="FluC"/>
</dbReference>
<reference evidence="13 14" key="1">
    <citation type="journal article" date="2021" name="Microorganisms">
        <title>Acidisoma silvae sp. nov. and Acidisomacellulosilytica sp. nov., Two Acidophilic Bacteria Isolated from Decaying Wood, Hydrolyzing Cellulose and Producing Poly-3-hydroxybutyrate.</title>
        <authorList>
            <person name="Mieszkin S."/>
            <person name="Pouder E."/>
            <person name="Uroz S."/>
            <person name="Simon-Colin C."/>
            <person name="Alain K."/>
        </authorList>
    </citation>
    <scope>NUCLEOTIDE SEQUENCE [LARGE SCALE GENOMIC DNA]</scope>
    <source>
        <strain evidence="13 14">HW T5.17</strain>
    </source>
</reference>
<evidence type="ECO:0000256" key="3">
    <source>
        <dbReference type="ARBA" id="ARBA00022519"/>
    </source>
</evidence>
<feature type="binding site" evidence="12">
    <location>
        <position position="79"/>
    </location>
    <ligand>
        <name>Na(+)</name>
        <dbReference type="ChEBI" id="CHEBI:29101"/>
        <note>structural</note>
    </ligand>
</feature>
<comment type="function">
    <text evidence="12">Fluoride-specific ion channel. Important for reducing fluoride concentration in the cell, thus reducing its toxicity.</text>
</comment>
<evidence type="ECO:0000313" key="13">
    <source>
        <dbReference type="EMBL" id="MCB8878918.1"/>
    </source>
</evidence>
<evidence type="ECO:0000256" key="6">
    <source>
        <dbReference type="ARBA" id="ARBA00023053"/>
    </source>
</evidence>
<dbReference type="HAMAP" id="MF_00454">
    <property type="entry name" value="FluC"/>
    <property type="match status" value="1"/>
</dbReference>
<comment type="catalytic activity">
    <reaction evidence="11">
        <text>fluoride(in) = fluoride(out)</text>
        <dbReference type="Rhea" id="RHEA:76159"/>
        <dbReference type="ChEBI" id="CHEBI:17051"/>
    </reaction>
    <physiologicalReaction direction="left-to-right" evidence="11">
        <dbReference type="Rhea" id="RHEA:76160"/>
    </physiologicalReaction>
</comment>
<evidence type="ECO:0000256" key="12">
    <source>
        <dbReference type="HAMAP-Rule" id="MF_00454"/>
    </source>
</evidence>
<dbReference type="Pfam" id="PF02537">
    <property type="entry name" value="CRCB"/>
    <property type="match status" value="1"/>
</dbReference>
<keyword evidence="3" id="KW-0997">Cell inner membrane</keyword>
<keyword evidence="14" id="KW-1185">Reference proteome</keyword>
<evidence type="ECO:0000256" key="1">
    <source>
        <dbReference type="ARBA" id="ARBA00004651"/>
    </source>
</evidence>
<evidence type="ECO:0000256" key="11">
    <source>
        <dbReference type="ARBA" id="ARBA00035585"/>
    </source>
</evidence>
<keyword evidence="7 12" id="KW-0406">Ion transport</keyword>
<feature type="binding site" evidence="12">
    <location>
        <position position="82"/>
    </location>
    <ligand>
        <name>Na(+)</name>
        <dbReference type="ChEBI" id="CHEBI:29101"/>
        <note>structural</note>
    </ligand>
</feature>
<sequence>MNATTYLLIAAGGAVGSVGRAWVGTQVARMLGMGFPWGTMIINVVGSAIIGIVAATALASSRSVGGPEVRIFLMVGFCGGFTTFSSFSLQTFELLREGRMAAAFANIVLSVGICLIASAAGYLGTASLLSR</sequence>
<accession>A0A963YZ90</accession>
<dbReference type="GO" id="GO:0046872">
    <property type="term" value="F:metal ion binding"/>
    <property type="evidence" value="ECO:0007669"/>
    <property type="project" value="UniProtKB-KW"/>
</dbReference>
<evidence type="ECO:0000256" key="7">
    <source>
        <dbReference type="ARBA" id="ARBA00023065"/>
    </source>
</evidence>
<dbReference type="EMBL" id="JAESVA010000001">
    <property type="protein sequence ID" value="MCB8878918.1"/>
    <property type="molecule type" value="Genomic_DNA"/>
</dbReference>
<evidence type="ECO:0000256" key="10">
    <source>
        <dbReference type="ARBA" id="ARBA00035120"/>
    </source>
</evidence>
<protein>
    <recommendedName>
        <fullName evidence="12">Fluoride-specific ion channel FluC</fullName>
    </recommendedName>
</protein>
<keyword evidence="2 12" id="KW-1003">Cell membrane</keyword>
<keyword evidence="12" id="KW-0813">Transport</keyword>